<feature type="compositionally biased region" description="Low complexity" evidence="2">
    <location>
        <begin position="205"/>
        <end position="227"/>
    </location>
</feature>
<dbReference type="EMBL" id="LGRB01000020">
    <property type="protein sequence ID" value="OCT44899.1"/>
    <property type="molecule type" value="Genomic_DNA"/>
</dbReference>
<dbReference type="VEuPathDB" id="FungiDB:CLCR_06216"/>
<dbReference type="InterPro" id="IPR031305">
    <property type="entry name" value="Casein_CS"/>
</dbReference>
<sequence length="269" mass="26420">MELRSHARLSLALLLYAIVQTSSASASFPSIQPIVGFSTPCTLAYDTPVNLCDNDDFQGIGGKGSCSAACQANLVASQGFVQRLCAGQQADGNSIIGHLFSGDIVDFLCGDNTDAASTTATTAQTTPPSSSVQSTMSMAVDTMPLDTSTEGTPSSSTTTTATGSSRTGSGGGTTLTTTSTRPASSAASSITASIESETSSLASASSSSATSSTSSSASATSTSNSQGSAGGSGGGSPFDSTFSGSASSQPMQVKLLSLSCLVALALAVS</sequence>
<feature type="signal peptide" evidence="3">
    <location>
        <begin position="1"/>
        <end position="24"/>
    </location>
</feature>
<keyword evidence="5" id="KW-1185">Reference proteome</keyword>
<dbReference type="eggNOG" id="ENOG502QVGS">
    <property type="taxonomic scope" value="Eukaryota"/>
</dbReference>
<evidence type="ECO:0000313" key="4">
    <source>
        <dbReference type="EMBL" id="OCT44899.1"/>
    </source>
</evidence>
<feature type="region of interest" description="Disordered" evidence="2">
    <location>
        <begin position="143"/>
        <end position="191"/>
    </location>
</feature>
<feature type="chain" id="PRO_5008650657" description="Extracellular membrane protein CFEM domain-containing protein" evidence="3">
    <location>
        <begin position="25"/>
        <end position="269"/>
    </location>
</feature>
<feature type="compositionally biased region" description="Low complexity" evidence="2">
    <location>
        <begin position="174"/>
        <end position="191"/>
    </location>
</feature>
<gene>
    <name evidence="4" type="ORF">CLCR_06216</name>
</gene>
<feature type="compositionally biased region" description="Low complexity" evidence="2">
    <location>
        <begin position="147"/>
        <end position="167"/>
    </location>
</feature>
<reference evidence="5" key="1">
    <citation type="submission" date="2015-07" db="EMBL/GenBank/DDBJ databases">
        <authorList>
            <person name="Teixeira M.M."/>
            <person name="Souza R.C."/>
            <person name="Almeida L.G."/>
            <person name="Vicente V.A."/>
            <person name="de Hoog S."/>
            <person name="Bocca A.L."/>
            <person name="de Almeida S.R."/>
            <person name="Vasconcelos A.T."/>
            <person name="Felipe M.S."/>
        </authorList>
    </citation>
    <scope>NUCLEOTIDE SEQUENCE [LARGE SCALE GENOMIC DNA]</scope>
    <source>
        <strain evidence="5">KSF</strain>
    </source>
</reference>
<proteinExistence type="predicted"/>
<evidence type="ECO:0000313" key="5">
    <source>
        <dbReference type="Proteomes" id="UP000094526"/>
    </source>
</evidence>
<dbReference type="OrthoDB" id="5427833at2759"/>
<name>A0A1C1C8W3_9EURO</name>
<dbReference type="VEuPathDB" id="FungiDB:G647_07569"/>
<evidence type="ECO:0000256" key="1">
    <source>
        <dbReference type="ARBA" id="ARBA00022729"/>
    </source>
</evidence>
<feature type="region of interest" description="Disordered" evidence="2">
    <location>
        <begin position="205"/>
        <end position="246"/>
    </location>
</feature>
<dbReference type="AlphaFoldDB" id="A0A1C1C8W3"/>
<dbReference type="Proteomes" id="UP000094526">
    <property type="component" value="Unassembled WGS sequence"/>
</dbReference>
<dbReference type="PROSITE" id="PS00306">
    <property type="entry name" value="CASEIN_ALPHA_BETA"/>
    <property type="match status" value="1"/>
</dbReference>
<protein>
    <recommendedName>
        <fullName evidence="6">Extracellular membrane protein CFEM domain-containing protein</fullName>
    </recommendedName>
</protein>
<organism evidence="4 5">
    <name type="scientific">Cladophialophora carrionii</name>
    <dbReference type="NCBI Taxonomy" id="86049"/>
    <lineage>
        <taxon>Eukaryota</taxon>
        <taxon>Fungi</taxon>
        <taxon>Dikarya</taxon>
        <taxon>Ascomycota</taxon>
        <taxon>Pezizomycotina</taxon>
        <taxon>Eurotiomycetes</taxon>
        <taxon>Chaetothyriomycetidae</taxon>
        <taxon>Chaetothyriales</taxon>
        <taxon>Herpotrichiellaceae</taxon>
        <taxon>Cladophialophora</taxon>
    </lineage>
</organism>
<evidence type="ECO:0000256" key="3">
    <source>
        <dbReference type="SAM" id="SignalP"/>
    </source>
</evidence>
<accession>A0A1C1C8W3</accession>
<dbReference type="STRING" id="86049.A0A1C1C8W3"/>
<evidence type="ECO:0008006" key="6">
    <source>
        <dbReference type="Google" id="ProtNLM"/>
    </source>
</evidence>
<evidence type="ECO:0000256" key="2">
    <source>
        <dbReference type="SAM" id="MobiDB-lite"/>
    </source>
</evidence>
<comment type="caution">
    <text evidence="4">The sequence shown here is derived from an EMBL/GenBank/DDBJ whole genome shotgun (WGS) entry which is preliminary data.</text>
</comment>
<keyword evidence="1 3" id="KW-0732">Signal</keyword>